<proteinExistence type="predicted"/>
<accession>A0A8E0RPP2</accession>
<sequence>MNHVVEGLPNKVLCDNKCWDEGELCKSKCRGAREFRCKMDCQKQIRLCSRSCPL</sequence>
<dbReference type="EMBL" id="LUCM01011238">
    <property type="protein sequence ID" value="KAA0184234.1"/>
    <property type="molecule type" value="Genomic_DNA"/>
</dbReference>
<dbReference type="OrthoDB" id="6221686at2759"/>
<name>A0A8E0RPP2_9TREM</name>
<keyword evidence="2" id="KW-1185">Reference proteome</keyword>
<gene>
    <name evidence="1" type="ORF">FBUS_01162</name>
</gene>
<organism evidence="1 2">
    <name type="scientific">Fasciolopsis buskii</name>
    <dbReference type="NCBI Taxonomy" id="27845"/>
    <lineage>
        <taxon>Eukaryota</taxon>
        <taxon>Metazoa</taxon>
        <taxon>Spiralia</taxon>
        <taxon>Lophotrochozoa</taxon>
        <taxon>Platyhelminthes</taxon>
        <taxon>Trematoda</taxon>
        <taxon>Digenea</taxon>
        <taxon>Plagiorchiida</taxon>
        <taxon>Echinostomata</taxon>
        <taxon>Echinostomatoidea</taxon>
        <taxon>Fasciolidae</taxon>
        <taxon>Fasciolopsis</taxon>
    </lineage>
</organism>
<protein>
    <submittedName>
        <fullName evidence="1">Uncharacterized protein</fullName>
    </submittedName>
</protein>
<evidence type="ECO:0000313" key="1">
    <source>
        <dbReference type="EMBL" id="KAA0184234.1"/>
    </source>
</evidence>
<comment type="caution">
    <text evidence="1">The sequence shown here is derived from an EMBL/GenBank/DDBJ whole genome shotgun (WGS) entry which is preliminary data.</text>
</comment>
<dbReference type="AlphaFoldDB" id="A0A8E0RPP2"/>
<reference evidence="1" key="1">
    <citation type="submission" date="2019-05" db="EMBL/GenBank/DDBJ databases">
        <title>Annotation for the trematode Fasciolopsis buski.</title>
        <authorList>
            <person name="Choi Y.-J."/>
        </authorList>
    </citation>
    <scope>NUCLEOTIDE SEQUENCE</scope>
    <source>
        <strain evidence="1">HT</strain>
        <tissue evidence="1">Whole worm</tissue>
    </source>
</reference>
<dbReference type="Proteomes" id="UP000728185">
    <property type="component" value="Unassembled WGS sequence"/>
</dbReference>
<evidence type="ECO:0000313" key="2">
    <source>
        <dbReference type="Proteomes" id="UP000728185"/>
    </source>
</evidence>